<dbReference type="Pfam" id="PF16532">
    <property type="entry name" value="Phage_tail_NK"/>
    <property type="match status" value="1"/>
</dbReference>
<dbReference type="Gene3D" id="2.60.120.1120">
    <property type="entry name" value="Sf6-type phage tail needle knob"/>
    <property type="match status" value="1"/>
</dbReference>
<keyword evidence="3" id="KW-1185">Reference proteome</keyword>
<evidence type="ECO:0000259" key="1">
    <source>
        <dbReference type="Pfam" id="PF16532"/>
    </source>
</evidence>
<name>A0A7S6HSC5_9CAUD</name>
<dbReference type="InterPro" id="IPR038681">
    <property type="entry name" value="Phage_tail_NK_sf"/>
</dbReference>
<reference evidence="2 3" key="1">
    <citation type="journal article" date="2021" name="Arch.">
        <title>Characterization of bacteriophage T7-Ah reveals its lytic activity against a subset of both mesophilic and psychrophilic Aeromonas salmonicida strains.</title>
        <authorList>
            <person name="Leduc G.R."/>
            <person name="Paquet V.E."/>
            <person name="Vincent A.T."/>
            <person name="Charette S.J."/>
        </authorList>
    </citation>
    <scope>NUCLEOTIDE SEQUENCE [LARGE SCALE GENOMIC DNA]</scope>
</reference>
<dbReference type="EMBL" id="MT740748">
    <property type="protein sequence ID" value="QOC54779.1"/>
    <property type="molecule type" value="Genomic_DNA"/>
</dbReference>
<evidence type="ECO:0000313" key="2">
    <source>
        <dbReference type="EMBL" id="QOC54779.1"/>
    </source>
</evidence>
<sequence length="312" mass="33670">MSNPSNVEFGWNETVGYTKYGDQYKLLYVKPTLSFQFKILFYSTFGAETYEFIQPDGQAGTLTPQQLAEVNAYAISVSTDSNWDFKIPNEVLKGASLSGNTLKFPRQDGTEVSVPIGGIIPNTLIDSVVLSGSNLKFLRHGGDEFTIESQYIVGPHVRIRKKTEVKATGTAFSMQSSQSYNVVDLLASLGIDSGELEPLFKQAGKVLKPYNTESDVHFKIVLLGTWSGGGGGNRSMELNVGTATENRFIQNRSDAVTSDSFTFNSMVAVDVGGPAATNGVAFNVKPNGGNFSLTTVSVIATQMVLPSDTQLP</sequence>
<protein>
    <recommendedName>
        <fullName evidence="1">Sf6-type phage tail needle knob domain-containing protein</fullName>
    </recommendedName>
</protein>
<dbReference type="Proteomes" id="UP000595970">
    <property type="component" value="Segment"/>
</dbReference>
<proteinExistence type="predicted"/>
<evidence type="ECO:0000313" key="3">
    <source>
        <dbReference type="Proteomes" id="UP000595970"/>
    </source>
</evidence>
<organism evidence="2 3">
    <name type="scientific">Aeromonas phage T7-Ah</name>
    <dbReference type="NCBI Taxonomy" id="2759196"/>
    <lineage>
        <taxon>Viruses</taxon>
        <taxon>Duplodnaviria</taxon>
        <taxon>Heunggongvirae</taxon>
        <taxon>Uroviricota</taxon>
        <taxon>Caudoviricetes</taxon>
        <taxon>Autographivirales</taxon>
        <taxon>Autotranscriptaviridae</taxon>
        <taxon>Studiervirinae</taxon>
        <taxon>Armandvirus</taxon>
        <taxon>Armandvirus T7Ah</taxon>
    </lineage>
</organism>
<accession>A0A7S6HSC5</accession>
<dbReference type="InterPro" id="IPR032395">
    <property type="entry name" value="Phage_tail_NK"/>
</dbReference>
<feature type="domain" description="Sf6-type phage tail needle knob" evidence="1">
    <location>
        <begin position="158"/>
        <end position="302"/>
    </location>
</feature>